<evidence type="ECO:0000313" key="3">
    <source>
        <dbReference type="Proteomes" id="UP000291343"/>
    </source>
</evidence>
<sequence>MSSLVTLIIFLGFATFDCFALWEEIAGPYDITFSHLGECEKKGPINLFQNMKFGKINRTHFSYTGLLDVGVDADDSVKVRVVASNKGTNGRYNNVLDIQYKFTCEMKNWVLIYDFHNIPALPYGDYRVDTSIFKMRQYNRKELISCTRFYGVVSPKMPKSLIKNSMINNKPIT</sequence>
<evidence type="ECO:0000256" key="1">
    <source>
        <dbReference type="SAM" id="SignalP"/>
    </source>
</evidence>
<gene>
    <name evidence="2" type="ORF">LSTR_LSTR001941</name>
</gene>
<organism evidence="2 3">
    <name type="scientific">Laodelphax striatellus</name>
    <name type="common">Small brown planthopper</name>
    <name type="synonym">Delphax striatella</name>
    <dbReference type="NCBI Taxonomy" id="195883"/>
    <lineage>
        <taxon>Eukaryota</taxon>
        <taxon>Metazoa</taxon>
        <taxon>Ecdysozoa</taxon>
        <taxon>Arthropoda</taxon>
        <taxon>Hexapoda</taxon>
        <taxon>Insecta</taxon>
        <taxon>Pterygota</taxon>
        <taxon>Neoptera</taxon>
        <taxon>Paraneoptera</taxon>
        <taxon>Hemiptera</taxon>
        <taxon>Auchenorrhyncha</taxon>
        <taxon>Fulgoroidea</taxon>
        <taxon>Delphacidae</taxon>
        <taxon>Criomorphinae</taxon>
        <taxon>Laodelphax</taxon>
    </lineage>
</organism>
<name>A0A482XHH5_LAOST</name>
<dbReference type="InParanoid" id="A0A482XHH5"/>
<keyword evidence="1" id="KW-0732">Signal</keyword>
<evidence type="ECO:0008006" key="4">
    <source>
        <dbReference type="Google" id="ProtNLM"/>
    </source>
</evidence>
<reference evidence="2 3" key="1">
    <citation type="journal article" date="2017" name="Gigascience">
        <title>Genome sequence of the small brown planthopper, Laodelphax striatellus.</title>
        <authorList>
            <person name="Zhu J."/>
            <person name="Jiang F."/>
            <person name="Wang X."/>
            <person name="Yang P."/>
            <person name="Bao Y."/>
            <person name="Zhao W."/>
            <person name="Wang W."/>
            <person name="Lu H."/>
            <person name="Wang Q."/>
            <person name="Cui N."/>
            <person name="Li J."/>
            <person name="Chen X."/>
            <person name="Luo L."/>
            <person name="Yu J."/>
            <person name="Kang L."/>
            <person name="Cui F."/>
        </authorList>
    </citation>
    <scope>NUCLEOTIDE SEQUENCE [LARGE SCALE GENOMIC DNA]</scope>
    <source>
        <strain evidence="2">Lst14</strain>
    </source>
</reference>
<dbReference type="AlphaFoldDB" id="A0A482XHH5"/>
<feature type="signal peptide" evidence="1">
    <location>
        <begin position="1"/>
        <end position="20"/>
    </location>
</feature>
<keyword evidence="3" id="KW-1185">Reference proteome</keyword>
<accession>A0A482XHH5</accession>
<dbReference type="OrthoDB" id="8179976at2759"/>
<feature type="chain" id="PRO_5019785487" description="MD-2-related lipid-recognition domain-containing protein" evidence="1">
    <location>
        <begin position="21"/>
        <end position="173"/>
    </location>
</feature>
<proteinExistence type="predicted"/>
<evidence type="ECO:0000313" key="2">
    <source>
        <dbReference type="EMBL" id="RZF44980.1"/>
    </source>
</evidence>
<dbReference type="EMBL" id="QKKF02010000">
    <property type="protein sequence ID" value="RZF44980.1"/>
    <property type="molecule type" value="Genomic_DNA"/>
</dbReference>
<dbReference type="Proteomes" id="UP000291343">
    <property type="component" value="Unassembled WGS sequence"/>
</dbReference>
<comment type="caution">
    <text evidence="2">The sequence shown here is derived from an EMBL/GenBank/DDBJ whole genome shotgun (WGS) entry which is preliminary data.</text>
</comment>
<protein>
    <recommendedName>
        <fullName evidence="4">MD-2-related lipid-recognition domain-containing protein</fullName>
    </recommendedName>
</protein>